<dbReference type="SMART" id="SM00530">
    <property type="entry name" value="HTH_XRE"/>
    <property type="match status" value="1"/>
</dbReference>
<gene>
    <name evidence="2" type="ORF">ABID12_000020</name>
</gene>
<name>A0ABV2I5C0_9HYPH</name>
<feature type="domain" description="HTH cro/C1-type" evidence="1">
    <location>
        <begin position="61"/>
        <end position="114"/>
    </location>
</feature>
<dbReference type="RefSeq" id="WP_354432601.1">
    <property type="nucleotide sequence ID" value="NZ_JBEPLY010000001.1"/>
</dbReference>
<dbReference type="Pfam" id="PF01381">
    <property type="entry name" value="HTH_3"/>
    <property type="match status" value="1"/>
</dbReference>
<organism evidence="2 3">
    <name type="scientific">Martelella mangrovi</name>
    <dbReference type="NCBI Taxonomy" id="1397477"/>
    <lineage>
        <taxon>Bacteria</taxon>
        <taxon>Pseudomonadati</taxon>
        <taxon>Pseudomonadota</taxon>
        <taxon>Alphaproteobacteria</taxon>
        <taxon>Hyphomicrobiales</taxon>
        <taxon>Aurantimonadaceae</taxon>
        <taxon>Martelella</taxon>
    </lineage>
</organism>
<dbReference type="PROSITE" id="PS50943">
    <property type="entry name" value="HTH_CROC1"/>
    <property type="match status" value="1"/>
</dbReference>
<evidence type="ECO:0000259" key="1">
    <source>
        <dbReference type="PROSITE" id="PS50943"/>
    </source>
</evidence>
<dbReference type="Proteomes" id="UP001549164">
    <property type="component" value="Unassembled WGS sequence"/>
</dbReference>
<accession>A0ABV2I5C0</accession>
<keyword evidence="3" id="KW-1185">Reference proteome</keyword>
<dbReference type="PANTHER" id="PTHR40455">
    <property type="entry name" value="ANTITOXIN HIGA"/>
    <property type="match status" value="1"/>
</dbReference>
<reference evidence="2 3" key="1">
    <citation type="submission" date="2024-06" db="EMBL/GenBank/DDBJ databases">
        <title>Genomic Encyclopedia of Type Strains, Phase IV (KMG-IV): sequencing the most valuable type-strain genomes for metagenomic binning, comparative biology and taxonomic classification.</title>
        <authorList>
            <person name="Goeker M."/>
        </authorList>
    </citation>
    <scope>NUCLEOTIDE SEQUENCE [LARGE SCALE GENOMIC DNA]</scope>
    <source>
        <strain evidence="2 3">DSM 28102</strain>
    </source>
</reference>
<proteinExistence type="predicted"/>
<dbReference type="InterPro" id="IPR010982">
    <property type="entry name" value="Lambda_DNA-bd_dom_sf"/>
</dbReference>
<dbReference type="CDD" id="cd00093">
    <property type="entry name" value="HTH_XRE"/>
    <property type="match status" value="1"/>
</dbReference>
<dbReference type="Gene3D" id="1.10.260.40">
    <property type="entry name" value="lambda repressor-like DNA-binding domains"/>
    <property type="match status" value="1"/>
</dbReference>
<sequence>MEPKIIKTEDQYEAALVEIERLWGADDDTPEGDRLDLLILLVGDYEARNTVPLNVDPIDLLKANMEAAGRTQADLAELIGSKSRASEILNRKRSLTKEQIHTISTHWNIPADLLIKPYALAAA</sequence>
<dbReference type="EMBL" id="JBEPLY010000001">
    <property type="protein sequence ID" value="MET3598099.1"/>
    <property type="molecule type" value="Genomic_DNA"/>
</dbReference>
<comment type="caution">
    <text evidence="2">The sequence shown here is derived from an EMBL/GenBank/DDBJ whole genome shotgun (WGS) entry which is preliminary data.</text>
</comment>
<dbReference type="PANTHER" id="PTHR40455:SF1">
    <property type="entry name" value="ANTITOXIN HIGA"/>
    <property type="match status" value="1"/>
</dbReference>
<dbReference type="SUPFAM" id="SSF47413">
    <property type="entry name" value="lambda repressor-like DNA-binding domains"/>
    <property type="match status" value="1"/>
</dbReference>
<dbReference type="InterPro" id="IPR001387">
    <property type="entry name" value="Cro/C1-type_HTH"/>
</dbReference>
<protein>
    <submittedName>
        <fullName evidence="2">HTH-type transcriptional regulator/antitoxin HigA</fullName>
    </submittedName>
</protein>
<evidence type="ECO:0000313" key="2">
    <source>
        <dbReference type="EMBL" id="MET3598099.1"/>
    </source>
</evidence>
<dbReference type="InterPro" id="IPR039060">
    <property type="entry name" value="Antitox_HigA"/>
</dbReference>
<evidence type="ECO:0000313" key="3">
    <source>
        <dbReference type="Proteomes" id="UP001549164"/>
    </source>
</evidence>